<protein>
    <recommendedName>
        <fullName evidence="3">SSD domain-containing protein</fullName>
    </recommendedName>
</protein>
<dbReference type="InterPro" id="IPR053958">
    <property type="entry name" value="HMGCR/SNAP/NPC1-like_SSD"/>
</dbReference>
<dbReference type="InterPro" id="IPR051697">
    <property type="entry name" value="Patched_domain-protein"/>
</dbReference>
<organism evidence="4 5">
    <name type="scientific">Brassicogethes aeneus</name>
    <name type="common">Rape pollen beetle</name>
    <name type="synonym">Meligethes aeneus</name>
    <dbReference type="NCBI Taxonomy" id="1431903"/>
    <lineage>
        <taxon>Eukaryota</taxon>
        <taxon>Metazoa</taxon>
        <taxon>Ecdysozoa</taxon>
        <taxon>Arthropoda</taxon>
        <taxon>Hexapoda</taxon>
        <taxon>Insecta</taxon>
        <taxon>Pterygota</taxon>
        <taxon>Neoptera</taxon>
        <taxon>Endopterygota</taxon>
        <taxon>Coleoptera</taxon>
        <taxon>Polyphaga</taxon>
        <taxon>Cucujiformia</taxon>
        <taxon>Nitidulidae</taxon>
        <taxon>Meligethinae</taxon>
        <taxon>Brassicogethes</taxon>
    </lineage>
</organism>
<dbReference type="OrthoDB" id="6510177at2759"/>
<keyword evidence="2" id="KW-1133">Transmembrane helix</keyword>
<dbReference type="SUPFAM" id="SSF82866">
    <property type="entry name" value="Multidrug efflux transporter AcrB transmembrane domain"/>
    <property type="match status" value="2"/>
</dbReference>
<dbReference type="PROSITE" id="PS50156">
    <property type="entry name" value="SSD"/>
    <property type="match status" value="1"/>
</dbReference>
<name>A0A9P0BAT0_BRAAE</name>
<feature type="transmembrane region" description="Helical" evidence="2">
    <location>
        <begin position="455"/>
        <end position="478"/>
    </location>
</feature>
<keyword evidence="2" id="KW-0812">Transmembrane</keyword>
<gene>
    <name evidence="4" type="ORF">MELIAE_LOCUS10102</name>
</gene>
<dbReference type="InterPro" id="IPR000731">
    <property type="entry name" value="SSD"/>
</dbReference>
<dbReference type="EMBL" id="OV121138">
    <property type="protein sequence ID" value="CAH0560340.1"/>
    <property type="molecule type" value="Genomic_DNA"/>
</dbReference>
<evidence type="ECO:0000256" key="1">
    <source>
        <dbReference type="ARBA" id="ARBA00005585"/>
    </source>
</evidence>
<dbReference type="PANTHER" id="PTHR10796">
    <property type="entry name" value="PATCHED-RELATED"/>
    <property type="match status" value="1"/>
</dbReference>
<feature type="transmembrane region" description="Helical" evidence="2">
    <location>
        <begin position="830"/>
        <end position="852"/>
    </location>
</feature>
<evidence type="ECO:0000259" key="3">
    <source>
        <dbReference type="PROSITE" id="PS50156"/>
    </source>
</evidence>
<dbReference type="Pfam" id="PF12349">
    <property type="entry name" value="Sterol-sensing"/>
    <property type="match status" value="1"/>
</dbReference>
<accession>A0A9P0BAT0</accession>
<feature type="transmembrane region" description="Helical" evidence="2">
    <location>
        <begin position="39"/>
        <end position="57"/>
    </location>
</feature>
<evidence type="ECO:0000313" key="5">
    <source>
        <dbReference type="Proteomes" id="UP001154078"/>
    </source>
</evidence>
<proteinExistence type="inferred from homology"/>
<evidence type="ECO:0000256" key="2">
    <source>
        <dbReference type="SAM" id="Phobius"/>
    </source>
</evidence>
<feature type="transmembrane region" description="Helical" evidence="2">
    <location>
        <begin position="864"/>
        <end position="889"/>
    </location>
</feature>
<feature type="transmembrane region" description="Helical" evidence="2">
    <location>
        <begin position="789"/>
        <end position="809"/>
    </location>
</feature>
<feature type="domain" description="SSD" evidence="3">
    <location>
        <begin position="318"/>
        <end position="478"/>
    </location>
</feature>
<feature type="transmembrane region" description="Helical" evidence="2">
    <location>
        <begin position="423"/>
        <end position="443"/>
    </location>
</feature>
<dbReference type="Proteomes" id="UP001154078">
    <property type="component" value="Chromosome 7"/>
</dbReference>
<dbReference type="AlphaFoldDB" id="A0A9P0BAT0"/>
<comment type="similarity">
    <text evidence="1">Belongs to the patched family.</text>
</comment>
<dbReference type="GO" id="GO:0016020">
    <property type="term" value="C:membrane"/>
    <property type="evidence" value="ECO:0007669"/>
    <property type="project" value="TreeGrafter"/>
</dbReference>
<feature type="transmembrane region" description="Helical" evidence="2">
    <location>
        <begin position="765"/>
        <end position="783"/>
    </location>
</feature>
<feature type="transmembrane region" description="Helical" evidence="2">
    <location>
        <begin position="349"/>
        <end position="375"/>
    </location>
</feature>
<dbReference type="Gene3D" id="1.20.1640.10">
    <property type="entry name" value="Multidrug efflux transporter AcrB transmembrane domain"/>
    <property type="match status" value="2"/>
</dbReference>
<keyword evidence="5" id="KW-1185">Reference proteome</keyword>
<reference evidence="4" key="1">
    <citation type="submission" date="2021-12" db="EMBL/GenBank/DDBJ databases">
        <authorList>
            <person name="King R."/>
        </authorList>
    </citation>
    <scope>NUCLEOTIDE SEQUENCE</scope>
</reference>
<feature type="transmembrane region" description="Helical" evidence="2">
    <location>
        <begin position="381"/>
        <end position="402"/>
    </location>
</feature>
<dbReference type="PANTHER" id="PTHR10796:SF130">
    <property type="entry name" value="PATCHED DOMAIN-CONTAINING PROTEIN 3-LIKE PROTEIN"/>
    <property type="match status" value="1"/>
</dbReference>
<feature type="transmembrane region" description="Helical" evidence="2">
    <location>
        <begin position="319"/>
        <end position="337"/>
    </location>
</feature>
<evidence type="ECO:0000313" key="4">
    <source>
        <dbReference type="EMBL" id="CAH0560340.1"/>
    </source>
</evidence>
<keyword evidence="2" id="KW-0472">Membrane</keyword>
<sequence>MTDSEKLNIFQKFTYTVVKYTELFFYKLGLKVGTNPKRTILLCWIFVIISSLGFLRFRQEKNPLKLWVPPYTTFIRDSEWLMSTVERGFRVQSLIITGDDVLTPEVFKNLLEVHEQVRSSITADHVTWNDVCFKIPKVDKQLIKLFENVNKTQSTKEKEFDPSVELNPGLYCSFIEVMKDECFERSILELWDFDRSKIESLTKSDILNVINNYNVDSIMGRMKNYRELLGNIQYENGTIVKAGAITNTWWVNINFSTVDMDKVGNMAGTADWASEESLSWELKFLEIMENASKFIKNNYYYEAGRSFGDISNSTMFQDIHKLILGVFIMVVYVQLVISKFNYVEARVILGFLGLLTIGMSFIVGCGLCSLFGVFYGPVHTSLPFLLMGLGVDDMFVILACWNEMDEKTRHLTIPERIGIMLKHAGVSITVTSITDVVAFIIGSSTILPCLQSFCIYAGFSVLMIYVFSMTFFTACLVLDQERIDAGKNIICVQQKKFVPNQCSQINYTNKVFKAVYSKVIFTLPGKLVVILITIICLGFSIESSFKLEKHFDPNWFVPEETHLAKYIEVKRQFYPSYGFNAGLYLGSINYTHEINNIKRMVDDLEAMTNITTNVISWVDPFRDFVFDNYHHDIYNESLDEDRFNIFLSKFLFSPRTALYQANFQFERKLECGVPAPTIQMSSIEFNFKHFTHPREFIPVMHQVRNIPNTSNFTTGDKFSTVWSKIFATWITDEVIDIEVIRNLQLALACVMGCTILLIADWQVCFWIFVCVLITMVNVCGFMQRWGLTIDLVSCIGLELAIGLCVDYAAHIGHTFLTVRSGSRTERALETVSTIGSAVLYGGLSTLIGVFMLSQSDAYTFRAFFKIFFLVILFGLFHGVVLLPVILSWIGSKPYRRHNLIPQMETEMT</sequence>
<feature type="transmembrane region" description="Helical" evidence="2">
    <location>
        <begin position="519"/>
        <end position="541"/>
    </location>
</feature>